<evidence type="ECO:0000313" key="3">
    <source>
        <dbReference type="Proteomes" id="UP000013827"/>
    </source>
</evidence>
<evidence type="ECO:0000256" key="1">
    <source>
        <dbReference type="SAM" id="MobiDB-lite"/>
    </source>
</evidence>
<dbReference type="Proteomes" id="UP000013827">
    <property type="component" value="Unassembled WGS sequence"/>
</dbReference>
<dbReference type="GeneID" id="17259199"/>
<dbReference type="RefSeq" id="XP_005765472.1">
    <property type="nucleotide sequence ID" value="XM_005765415.1"/>
</dbReference>
<sequence length="103" mass="10670">MLAHIQGLRQRRRRDRDGRQSSSRSDPSSSGSQRGNEAATAAAAAAGAPLHTATTAHGGPLDTDWADEQSSQWTLRIVTGRETGSKRGRSEDACGSQPAGGGG</sequence>
<accession>A0A0D3IP58</accession>
<dbReference type="EnsemblProtists" id="EOD13043">
    <property type="protein sequence ID" value="EOD13043"/>
    <property type="gene ID" value="EMIHUDRAFT_247145"/>
</dbReference>
<feature type="compositionally biased region" description="Low complexity" evidence="1">
    <location>
        <begin position="20"/>
        <end position="56"/>
    </location>
</feature>
<evidence type="ECO:0000313" key="2">
    <source>
        <dbReference type="EnsemblProtists" id="EOD13043"/>
    </source>
</evidence>
<dbReference type="HOGENOM" id="CLU_2268918_0_0_1"/>
<reference evidence="3" key="1">
    <citation type="journal article" date="2013" name="Nature">
        <title>Pan genome of the phytoplankton Emiliania underpins its global distribution.</title>
        <authorList>
            <person name="Read B.A."/>
            <person name="Kegel J."/>
            <person name="Klute M.J."/>
            <person name="Kuo A."/>
            <person name="Lefebvre S.C."/>
            <person name="Maumus F."/>
            <person name="Mayer C."/>
            <person name="Miller J."/>
            <person name="Monier A."/>
            <person name="Salamov A."/>
            <person name="Young J."/>
            <person name="Aguilar M."/>
            <person name="Claverie J.M."/>
            <person name="Frickenhaus S."/>
            <person name="Gonzalez K."/>
            <person name="Herman E.K."/>
            <person name="Lin Y.C."/>
            <person name="Napier J."/>
            <person name="Ogata H."/>
            <person name="Sarno A.F."/>
            <person name="Shmutz J."/>
            <person name="Schroeder D."/>
            <person name="de Vargas C."/>
            <person name="Verret F."/>
            <person name="von Dassow P."/>
            <person name="Valentin K."/>
            <person name="Van de Peer Y."/>
            <person name="Wheeler G."/>
            <person name="Dacks J.B."/>
            <person name="Delwiche C.F."/>
            <person name="Dyhrman S.T."/>
            <person name="Glockner G."/>
            <person name="John U."/>
            <person name="Richards T."/>
            <person name="Worden A.Z."/>
            <person name="Zhang X."/>
            <person name="Grigoriev I.V."/>
            <person name="Allen A.E."/>
            <person name="Bidle K."/>
            <person name="Borodovsky M."/>
            <person name="Bowler C."/>
            <person name="Brownlee C."/>
            <person name="Cock J.M."/>
            <person name="Elias M."/>
            <person name="Gladyshev V.N."/>
            <person name="Groth M."/>
            <person name="Guda C."/>
            <person name="Hadaegh A."/>
            <person name="Iglesias-Rodriguez M.D."/>
            <person name="Jenkins J."/>
            <person name="Jones B.M."/>
            <person name="Lawson T."/>
            <person name="Leese F."/>
            <person name="Lindquist E."/>
            <person name="Lobanov A."/>
            <person name="Lomsadze A."/>
            <person name="Malik S.B."/>
            <person name="Marsh M.E."/>
            <person name="Mackinder L."/>
            <person name="Mock T."/>
            <person name="Mueller-Roeber B."/>
            <person name="Pagarete A."/>
            <person name="Parker M."/>
            <person name="Probert I."/>
            <person name="Quesneville H."/>
            <person name="Raines C."/>
            <person name="Rensing S.A."/>
            <person name="Riano-Pachon D.M."/>
            <person name="Richier S."/>
            <person name="Rokitta S."/>
            <person name="Shiraiwa Y."/>
            <person name="Soanes D.M."/>
            <person name="van der Giezen M."/>
            <person name="Wahlund T.M."/>
            <person name="Williams B."/>
            <person name="Wilson W."/>
            <person name="Wolfe G."/>
            <person name="Wurch L.L."/>
        </authorList>
    </citation>
    <scope>NUCLEOTIDE SEQUENCE</scope>
</reference>
<name>A0A0D3IP58_EMIH1</name>
<dbReference type="PaxDb" id="2903-EOD13043"/>
<dbReference type="KEGG" id="ehx:EMIHUDRAFT_247145"/>
<feature type="region of interest" description="Disordered" evidence="1">
    <location>
        <begin position="1"/>
        <end position="103"/>
    </location>
</feature>
<protein>
    <submittedName>
        <fullName evidence="2">Uncharacterized protein</fullName>
    </submittedName>
</protein>
<reference evidence="2" key="2">
    <citation type="submission" date="2024-10" db="UniProtKB">
        <authorList>
            <consortium name="EnsemblProtists"/>
        </authorList>
    </citation>
    <scope>IDENTIFICATION</scope>
</reference>
<keyword evidence="3" id="KW-1185">Reference proteome</keyword>
<feature type="compositionally biased region" description="Basic and acidic residues" evidence="1">
    <location>
        <begin position="83"/>
        <end position="92"/>
    </location>
</feature>
<organism evidence="2 3">
    <name type="scientific">Emiliania huxleyi (strain CCMP1516)</name>
    <dbReference type="NCBI Taxonomy" id="280463"/>
    <lineage>
        <taxon>Eukaryota</taxon>
        <taxon>Haptista</taxon>
        <taxon>Haptophyta</taxon>
        <taxon>Prymnesiophyceae</taxon>
        <taxon>Isochrysidales</taxon>
        <taxon>Noelaerhabdaceae</taxon>
        <taxon>Emiliania</taxon>
    </lineage>
</organism>
<proteinExistence type="predicted"/>
<dbReference type="AlphaFoldDB" id="A0A0D3IP58"/>